<gene>
    <name evidence="8" type="ORF">DI526_10340</name>
</gene>
<comment type="caution">
    <text evidence="8">The sequence shown here is derived from an EMBL/GenBank/DDBJ whole genome shotgun (WGS) entry which is preliminary data.</text>
</comment>
<evidence type="ECO:0000313" key="8">
    <source>
        <dbReference type="EMBL" id="PZR34397.1"/>
    </source>
</evidence>
<dbReference type="Gene3D" id="3.40.50.720">
    <property type="entry name" value="NAD(P)-binding Rossmann-like Domain"/>
    <property type="match status" value="1"/>
</dbReference>
<dbReference type="PANTHER" id="PTHR35330">
    <property type="entry name" value="SIROHEME BIOSYNTHESIS PROTEIN MET8"/>
    <property type="match status" value="1"/>
</dbReference>
<dbReference type="NCBIfam" id="TIGR01470">
    <property type="entry name" value="cysG_Nterm"/>
    <property type="match status" value="1"/>
</dbReference>
<dbReference type="SUPFAM" id="SSF53790">
    <property type="entry name" value="Tetrapyrrole methylase"/>
    <property type="match status" value="1"/>
</dbReference>
<dbReference type="Pfam" id="PF10414">
    <property type="entry name" value="CysG_dimeriser"/>
    <property type="match status" value="1"/>
</dbReference>
<feature type="domain" description="Sirohaem synthase dimerisation" evidence="7">
    <location>
        <begin position="133"/>
        <end position="189"/>
    </location>
</feature>
<dbReference type="InterPro" id="IPR037115">
    <property type="entry name" value="Sirohaem_synt_dimer_dom_sf"/>
</dbReference>
<keyword evidence="4" id="KW-0520">NAD</keyword>
<dbReference type="InterPro" id="IPR028161">
    <property type="entry name" value="Met8-like"/>
</dbReference>
<dbReference type="GO" id="GO:0043115">
    <property type="term" value="F:precorrin-2 dehydrogenase activity"/>
    <property type="evidence" value="ECO:0007669"/>
    <property type="project" value="UniProtKB-EC"/>
</dbReference>
<evidence type="ECO:0000256" key="3">
    <source>
        <dbReference type="ARBA" id="ARBA00023002"/>
    </source>
</evidence>
<dbReference type="EC" id="1.3.1.76" evidence="2"/>
<dbReference type="InterPro" id="IPR006367">
    <property type="entry name" value="Sirohaem_synthase_N"/>
</dbReference>
<keyword evidence="5" id="KW-0627">Porphyrin biosynthesis</keyword>
<dbReference type="Pfam" id="PF13241">
    <property type="entry name" value="NAD_binding_7"/>
    <property type="match status" value="1"/>
</dbReference>
<dbReference type="PANTHER" id="PTHR35330:SF1">
    <property type="entry name" value="SIROHEME BIOSYNTHESIS PROTEIN MET8"/>
    <property type="match status" value="1"/>
</dbReference>
<dbReference type="GO" id="GO:0008168">
    <property type="term" value="F:methyltransferase activity"/>
    <property type="evidence" value="ECO:0007669"/>
    <property type="project" value="InterPro"/>
</dbReference>
<evidence type="ECO:0000256" key="1">
    <source>
        <dbReference type="ARBA" id="ARBA00005010"/>
    </source>
</evidence>
<protein>
    <recommendedName>
        <fullName evidence="2">precorrin-2 dehydrogenase</fullName>
        <ecNumber evidence="2">1.3.1.76</ecNumber>
    </recommendedName>
</protein>
<dbReference type="UniPathway" id="UPA00262">
    <property type="reaction ID" value="UER00222"/>
</dbReference>
<evidence type="ECO:0000256" key="5">
    <source>
        <dbReference type="ARBA" id="ARBA00023244"/>
    </source>
</evidence>
<dbReference type="GO" id="GO:0004325">
    <property type="term" value="F:ferrochelatase activity"/>
    <property type="evidence" value="ECO:0007669"/>
    <property type="project" value="InterPro"/>
</dbReference>
<dbReference type="Proteomes" id="UP000249393">
    <property type="component" value="Unassembled WGS sequence"/>
</dbReference>
<evidence type="ECO:0000313" key="9">
    <source>
        <dbReference type="Proteomes" id="UP000249393"/>
    </source>
</evidence>
<dbReference type="SUPFAM" id="SSF75615">
    <property type="entry name" value="Siroheme synthase middle domains-like"/>
    <property type="match status" value="1"/>
</dbReference>
<dbReference type="InterPro" id="IPR019478">
    <property type="entry name" value="Sirohaem_synthase_dimer_dom"/>
</dbReference>
<dbReference type="InterPro" id="IPR014777">
    <property type="entry name" value="4pyrrole_Mease_sub1"/>
</dbReference>
<accession>A0A2W5V6N5</accession>
<dbReference type="AlphaFoldDB" id="A0A2W5V6N5"/>
<organism evidence="8 9">
    <name type="scientific">Caulobacter segnis</name>
    <dbReference type="NCBI Taxonomy" id="88688"/>
    <lineage>
        <taxon>Bacteria</taxon>
        <taxon>Pseudomonadati</taxon>
        <taxon>Pseudomonadota</taxon>
        <taxon>Alphaproteobacteria</taxon>
        <taxon>Caulobacterales</taxon>
        <taxon>Caulobacteraceae</taxon>
        <taxon>Caulobacter</taxon>
    </lineage>
</organism>
<keyword evidence="3" id="KW-0560">Oxidoreductase</keyword>
<evidence type="ECO:0000256" key="4">
    <source>
        <dbReference type="ARBA" id="ARBA00023027"/>
    </source>
</evidence>
<dbReference type="RefSeq" id="WP_304277340.1">
    <property type="nucleotide sequence ID" value="NZ_QFQZ01000027.1"/>
</dbReference>
<comment type="pathway">
    <text evidence="1">Porphyrin-containing compound metabolism; siroheme biosynthesis; sirohydrochlorin from precorrin-2: step 1/1.</text>
</comment>
<sequence length="302" mass="31141">MDSFPAYFPLAGRRVVIAGSGEPAEAKARLFEGSPATVVRLHAPEAFSPEAYADAVLVFVGSADEAFIEAAVAAARAAGALLNVVDRPALCDFNTPAIIDRGQVVAAIGTGGSAPVLATLLRNDVESQVPEGMGRVAALLARLQDEVRKALPVLHERRAFLRAAARGPAARAAMAGDMAQAEALLREALARGVARTGAVKVLAADGPVDLLSLRAVRALGTADVVVIDPDADPEIVGLARRDVERLSPQAADADHLAALVARGQQIVWLRGRAASTAVLDALAEAGVAVDALPVVQDEGTRL</sequence>
<dbReference type="Gene3D" id="1.10.8.210">
    <property type="entry name" value="Sirohaem synthase, dimerisation domain"/>
    <property type="match status" value="1"/>
</dbReference>
<dbReference type="Gene3D" id="3.40.1010.10">
    <property type="entry name" value="Cobalt-precorrin-4 Transmethylase, Domain 1"/>
    <property type="match status" value="1"/>
</dbReference>
<evidence type="ECO:0000256" key="6">
    <source>
        <dbReference type="ARBA" id="ARBA00047561"/>
    </source>
</evidence>
<comment type="catalytic activity">
    <reaction evidence="6">
        <text>precorrin-2 + NAD(+) = sirohydrochlorin + NADH + 2 H(+)</text>
        <dbReference type="Rhea" id="RHEA:15613"/>
        <dbReference type="ChEBI" id="CHEBI:15378"/>
        <dbReference type="ChEBI" id="CHEBI:57540"/>
        <dbReference type="ChEBI" id="CHEBI:57945"/>
        <dbReference type="ChEBI" id="CHEBI:58351"/>
        <dbReference type="ChEBI" id="CHEBI:58827"/>
        <dbReference type="EC" id="1.3.1.76"/>
    </reaction>
</comment>
<dbReference type="Gene3D" id="3.30.160.110">
    <property type="entry name" value="Siroheme synthase, domain 2"/>
    <property type="match status" value="1"/>
</dbReference>
<reference evidence="8 9" key="1">
    <citation type="submission" date="2017-08" db="EMBL/GenBank/DDBJ databases">
        <title>Infants hospitalized years apart are colonized by the same room-sourced microbial strains.</title>
        <authorList>
            <person name="Brooks B."/>
            <person name="Olm M.R."/>
            <person name="Firek B.A."/>
            <person name="Baker R."/>
            <person name="Thomas B.C."/>
            <person name="Morowitz M.J."/>
            <person name="Banfield J.F."/>
        </authorList>
    </citation>
    <scope>NUCLEOTIDE SEQUENCE [LARGE SCALE GENOMIC DNA]</scope>
    <source>
        <strain evidence="8">S2_003_000_R2_4</strain>
    </source>
</reference>
<name>A0A2W5V6N5_9CAUL</name>
<dbReference type="SUPFAM" id="SSF51735">
    <property type="entry name" value="NAD(P)-binding Rossmann-fold domains"/>
    <property type="match status" value="1"/>
</dbReference>
<dbReference type="GO" id="GO:0019354">
    <property type="term" value="P:siroheme biosynthetic process"/>
    <property type="evidence" value="ECO:0007669"/>
    <property type="project" value="UniProtKB-UniPathway"/>
</dbReference>
<dbReference type="InterPro" id="IPR036291">
    <property type="entry name" value="NAD(P)-bd_dom_sf"/>
</dbReference>
<dbReference type="InterPro" id="IPR035996">
    <property type="entry name" value="4pyrrol_Methylase_sf"/>
</dbReference>
<dbReference type="EMBL" id="QFQZ01000027">
    <property type="protein sequence ID" value="PZR34397.1"/>
    <property type="molecule type" value="Genomic_DNA"/>
</dbReference>
<proteinExistence type="predicted"/>
<evidence type="ECO:0000259" key="7">
    <source>
        <dbReference type="Pfam" id="PF10414"/>
    </source>
</evidence>
<evidence type="ECO:0000256" key="2">
    <source>
        <dbReference type="ARBA" id="ARBA00012400"/>
    </source>
</evidence>